<evidence type="ECO:0000256" key="2">
    <source>
        <dbReference type="ARBA" id="ARBA00004401"/>
    </source>
</evidence>
<gene>
    <name evidence="11" type="primary">lepB</name>
    <name evidence="11" type="ORF">EHV15_27580</name>
</gene>
<evidence type="ECO:0000256" key="7">
    <source>
        <dbReference type="PIRSR" id="PIRSR600223-1"/>
    </source>
</evidence>
<dbReference type="RefSeq" id="WP_128635570.1">
    <property type="nucleotide sequence ID" value="NZ_RRCN01000001.1"/>
</dbReference>
<dbReference type="GO" id="GO:0006465">
    <property type="term" value="P:signal peptide processing"/>
    <property type="evidence" value="ECO:0007669"/>
    <property type="project" value="InterPro"/>
</dbReference>
<dbReference type="OrthoDB" id="9802919at2"/>
<evidence type="ECO:0000256" key="8">
    <source>
        <dbReference type="RuleBase" id="RU003993"/>
    </source>
</evidence>
<feature type="domain" description="Peptidase S26" evidence="10">
    <location>
        <begin position="25"/>
        <end position="195"/>
    </location>
</feature>
<evidence type="ECO:0000256" key="3">
    <source>
        <dbReference type="ARBA" id="ARBA00009370"/>
    </source>
</evidence>
<dbReference type="GO" id="GO:0004252">
    <property type="term" value="F:serine-type endopeptidase activity"/>
    <property type="evidence" value="ECO:0007669"/>
    <property type="project" value="InterPro"/>
</dbReference>
<dbReference type="PANTHER" id="PTHR43390">
    <property type="entry name" value="SIGNAL PEPTIDASE I"/>
    <property type="match status" value="1"/>
</dbReference>
<evidence type="ECO:0000256" key="9">
    <source>
        <dbReference type="RuleBase" id="RU362042"/>
    </source>
</evidence>
<dbReference type="PRINTS" id="PR00727">
    <property type="entry name" value="LEADERPTASE"/>
</dbReference>
<dbReference type="GO" id="GO:0005886">
    <property type="term" value="C:plasma membrane"/>
    <property type="evidence" value="ECO:0007669"/>
    <property type="project" value="UniProtKB-SubCell"/>
</dbReference>
<comment type="subcellular location">
    <subcellularLocation>
        <location evidence="2">Cell membrane</location>
        <topology evidence="2">Single-pass type II membrane protein</topology>
    </subcellularLocation>
    <subcellularLocation>
        <location evidence="9">Membrane</location>
        <topology evidence="9">Single-pass type II membrane protein</topology>
    </subcellularLocation>
</comment>
<dbReference type="InterPro" id="IPR000223">
    <property type="entry name" value="Pept_S26A_signal_pept_1"/>
</dbReference>
<feature type="active site" evidence="7">
    <location>
        <position position="53"/>
    </location>
</feature>
<comment type="similarity">
    <text evidence="3 9">Belongs to the peptidase S26 family.</text>
</comment>
<keyword evidence="12" id="KW-1185">Reference proteome</keyword>
<evidence type="ECO:0000256" key="5">
    <source>
        <dbReference type="ARBA" id="ARBA00022670"/>
    </source>
</evidence>
<keyword evidence="6 8" id="KW-0378">Hydrolase</keyword>
<dbReference type="EC" id="3.4.21.89" evidence="4 8"/>
<dbReference type="InterPro" id="IPR019758">
    <property type="entry name" value="Pept_S26A_signal_pept_1_CS"/>
</dbReference>
<dbReference type="EMBL" id="RRCN01000001">
    <property type="protein sequence ID" value="RRJ67806.1"/>
    <property type="molecule type" value="Genomic_DNA"/>
</dbReference>
<name>A0A3P3UDW3_9BACL</name>
<keyword evidence="8" id="KW-0812">Transmembrane</keyword>
<evidence type="ECO:0000259" key="10">
    <source>
        <dbReference type="Pfam" id="PF10502"/>
    </source>
</evidence>
<dbReference type="InterPro" id="IPR019757">
    <property type="entry name" value="Pept_S26A_signal_pept_1_Lys-AS"/>
</dbReference>
<dbReference type="PROSITE" id="PS00501">
    <property type="entry name" value="SPASE_I_1"/>
    <property type="match status" value="1"/>
</dbReference>
<dbReference type="AlphaFoldDB" id="A0A3P3UDW3"/>
<evidence type="ECO:0000256" key="6">
    <source>
        <dbReference type="ARBA" id="ARBA00022801"/>
    </source>
</evidence>
<dbReference type="CDD" id="cd06530">
    <property type="entry name" value="S26_SPase_I"/>
    <property type="match status" value="1"/>
</dbReference>
<dbReference type="PROSITE" id="PS00760">
    <property type="entry name" value="SPASE_I_2"/>
    <property type="match status" value="1"/>
</dbReference>
<dbReference type="Pfam" id="PF10502">
    <property type="entry name" value="Peptidase_S26"/>
    <property type="match status" value="1"/>
</dbReference>
<evidence type="ECO:0000256" key="1">
    <source>
        <dbReference type="ARBA" id="ARBA00000677"/>
    </source>
</evidence>
<evidence type="ECO:0000256" key="4">
    <source>
        <dbReference type="ARBA" id="ARBA00013208"/>
    </source>
</evidence>
<protein>
    <recommendedName>
        <fullName evidence="4 8">Signal peptidase I</fullName>
        <ecNumber evidence="4 8">3.4.21.89</ecNumber>
    </recommendedName>
</protein>
<dbReference type="SUPFAM" id="SSF51306">
    <property type="entry name" value="LexA/Signal peptidase"/>
    <property type="match status" value="1"/>
</dbReference>
<sequence length="198" mass="22477">MDEKAKVIILEVLRLKKWLKEVVGWGGSIALGFVLSMIIGIFVIQPYRVDGHSMEPTLNDKQRIYAWKFAHVLEKLPDYGDIVIIDSRVDRSRTFLDDIKEHPLITWLSGSGQEDFFYVKRVVGLPGDTIEVKDGHVFRNGQQLDEPYIKEKMNAGAAEVWNVPDGYVFVMGDNRNNSNDSRSIGPIPLDHVMGIDSF</sequence>
<keyword evidence="8" id="KW-0472">Membrane</keyword>
<dbReference type="InterPro" id="IPR019756">
    <property type="entry name" value="Pept_S26A_signal_pept_1_Ser-AS"/>
</dbReference>
<keyword evidence="8" id="KW-1133">Transmembrane helix</keyword>
<accession>A0A3P3UDW3</accession>
<dbReference type="Proteomes" id="UP000267017">
    <property type="component" value="Unassembled WGS sequence"/>
</dbReference>
<keyword evidence="5 8" id="KW-0645">Protease</keyword>
<proteinExistence type="inferred from homology"/>
<dbReference type="GO" id="GO:0009003">
    <property type="term" value="F:signal peptidase activity"/>
    <property type="evidence" value="ECO:0007669"/>
    <property type="project" value="UniProtKB-EC"/>
</dbReference>
<dbReference type="InterPro" id="IPR019533">
    <property type="entry name" value="Peptidase_S26"/>
</dbReference>
<evidence type="ECO:0000313" key="11">
    <source>
        <dbReference type="EMBL" id="RRJ67806.1"/>
    </source>
</evidence>
<dbReference type="NCBIfam" id="TIGR02227">
    <property type="entry name" value="sigpep_I_bact"/>
    <property type="match status" value="1"/>
</dbReference>
<dbReference type="Gene3D" id="2.10.109.10">
    <property type="entry name" value="Umud Fragment, subunit A"/>
    <property type="match status" value="1"/>
</dbReference>
<feature type="active site" evidence="7">
    <location>
        <position position="120"/>
    </location>
</feature>
<dbReference type="PANTHER" id="PTHR43390:SF1">
    <property type="entry name" value="CHLOROPLAST PROCESSING PEPTIDASE"/>
    <property type="match status" value="1"/>
</dbReference>
<evidence type="ECO:0000313" key="12">
    <source>
        <dbReference type="Proteomes" id="UP000267017"/>
    </source>
</evidence>
<dbReference type="InterPro" id="IPR036286">
    <property type="entry name" value="LexA/Signal_pep-like_sf"/>
</dbReference>
<comment type="catalytic activity">
    <reaction evidence="1 8">
        <text>Cleavage of hydrophobic, N-terminal signal or leader sequences from secreted and periplasmic proteins.</text>
        <dbReference type="EC" id="3.4.21.89"/>
    </reaction>
</comment>
<dbReference type="PROSITE" id="PS00761">
    <property type="entry name" value="SPASE_I_3"/>
    <property type="match status" value="1"/>
</dbReference>
<organism evidence="11 12">
    <name type="scientific">Paenibacillus oralis</name>
    <dbReference type="NCBI Taxonomy" id="2490856"/>
    <lineage>
        <taxon>Bacteria</taxon>
        <taxon>Bacillati</taxon>
        <taxon>Bacillota</taxon>
        <taxon>Bacilli</taxon>
        <taxon>Bacillales</taxon>
        <taxon>Paenibacillaceae</taxon>
        <taxon>Paenibacillus</taxon>
    </lineage>
</organism>
<reference evidence="11 12" key="1">
    <citation type="submission" date="2018-11" db="EMBL/GenBank/DDBJ databases">
        <title>Genome sequencing of Paenibacillus sp. KCOM 3021 (= ChDC PVNT-B20).</title>
        <authorList>
            <person name="Kook J.-K."/>
            <person name="Park S.-N."/>
            <person name="Lim Y.K."/>
        </authorList>
    </citation>
    <scope>NUCLEOTIDE SEQUENCE [LARGE SCALE GENOMIC DNA]</scope>
    <source>
        <strain evidence="11 12">KCOM 3021</strain>
    </source>
</reference>
<comment type="caution">
    <text evidence="11">The sequence shown here is derived from an EMBL/GenBank/DDBJ whole genome shotgun (WGS) entry which is preliminary data.</text>
</comment>
<feature type="transmembrane region" description="Helical" evidence="8">
    <location>
        <begin position="22"/>
        <end position="44"/>
    </location>
</feature>